<comment type="caution">
    <text evidence="3">The sequence shown here is derived from an EMBL/GenBank/DDBJ whole genome shotgun (WGS) entry which is preliminary data.</text>
</comment>
<feature type="domain" description="Putative glycogen debranching enzyme N-terminal" evidence="1">
    <location>
        <begin position="31"/>
        <end position="226"/>
    </location>
</feature>
<evidence type="ECO:0000313" key="3">
    <source>
        <dbReference type="EMBL" id="MTI27112.1"/>
    </source>
</evidence>
<protein>
    <submittedName>
        <fullName evidence="3">Amylo-alpha-1,6-glucosidase</fullName>
    </submittedName>
</protein>
<dbReference type="Proteomes" id="UP000798808">
    <property type="component" value="Unassembled WGS sequence"/>
</dbReference>
<dbReference type="EMBL" id="SMLW01000612">
    <property type="protein sequence ID" value="MTI27112.1"/>
    <property type="molecule type" value="Genomic_DNA"/>
</dbReference>
<dbReference type="InterPro" id="IPR012341">
    <property type="entry name" value="6hp_glycosidase-like_sf"/>
</dbReference>
<dbReference type="Gene3D" id="1.50.10.10">
    <property type="match status" value="1"/>
</dbReference>
<name>A0ABW9RSG0_9BACT</name>
<keyword evidence="4" id="KW-1185">Reference proteome</keyword>
<dbReference type="InterPro" id="IPR032856">
    <property type="entry name" value="GDE_N_bis"/>
</dbReference>
<accession>A0ABW9RSG0</accession>
<proteinExistence type="predicted"/>
<evidence type="ECO:0000313" key="4">
    <source>
        <dbReference type="Proteomes" id="UP000798808"/>
    </source>
</evidence>
<reference evidence="3 4" key="1">
    <citation type="submission" date="2019-02" db="EMBL/GenBank/DDBJ databases">
        <authorList>
            <person name="Goldberg S.R."/>
            <person name="Haltli B.A."/>
            <person name="Correa H."/>
            <person name="Russell K.G."/>
        </authorList>
    </citation>
    <scope>NUCLEOTIDE SEQUENCE [LARGE SCALE GENOMIC DNA]</scope>
    <source>
        <strain evidence="3 4">JCM 16186</strain>
    </source>
</reference>
<dbReference type="Pfam" id="PF14742">
    <property type="entry name" value="GDE_N_bis"/>
    <property type="match status" value="1"/>
</dbReference>
<dbReference type="InterPro" id="IPR008928">
    <property type="entry name" value="6-hairpin_glycosidase_sf"/>
</dbReference>
<gene>
    <name evidence="3" type="ORF">E1163_19310</name>
</gene>
<dbReference type="Pfam" id="PF22422">
    <property type="entry name" value="MGH1-like_GH"/>
    <property type="match status" value="1"/>
</dbReference>
<feature type="domain" description="Mannosylglycerate hydrolase MGH1-like glycoside hydrolase" evidence="2">
    <location>
        <begin position="310"/>
        <end position="611"/>
    </location>
</feature>
<dbReference type="SUPFAM" id="SSF48208">
    <property type="entry name" value="Six-hairpin glycosidases"/>
    <property type="match status" value="1"/>
</dbReference>
<evidence type="ECO:0000259" key="2">
    <source>
        <dbReference type="Pfam" id="PF22422"/>
    </source>
</evidence>
<evidence type="ECO:0000259" key="1">
    <source>
        <dbReference type="Pfam" id="PF14742"/>
    </source>
</evidence>
<dbReference type="InterPro" id="IPR054491">
    <property type="entry name" value="MGH1-like_GH"/>
</dbReference>
<sequence length="729" mass="82928">MEIQEEKQVIEKGEFEVLADASYIDDRTQVLNHCDTFSITSRSGDILPLGKEVQGVYHQDTRFINELRLLLNDQYPVLLSSNIKEANDVLSVDLTNPLIALPDETKLPQGSIHLHRSQLVRNGRFHEKIEIENYLDHQIPLTISLQFDGDFKDIFEVRGLERERRGIYLGYEQLNDRTLKISYRGLDEVVRQCKVVFNRSFSTNESAGRVAFDLQLEPKKLQHIEYSLTFSQEGGSQDEVDYWQSRHANASDLDRGKDYLPIIETSNEQFTHWLNRSKADLVSLMADTPTGKYPYAGVPWYNTAFGRDGIITALETLWVAPKLSRDVLLFLAANQATTLDESIDAEPGKILHETRGGEMVALNEVPFKQYYGTIDATPLFVMLAGAYYERTGDMDTIKRIWPNVQKALDWIYQYGDLDGDGYVEYQHKSKNGLTNQGWKDSHDSVSHANGQLAEPAIALCEVQGYVYSAKLYGAKLAELFNETAKANQWRKSAEKLKIQFNKDFWDEALSCYVLALDGQKKPCRVKSSNAGQVLYTGIADCEKAERLSKTLLESDMYSGWGVRTLSQHEARYNPMSYHNGSVWPHDVALIADGMGQYGYPHNALKLMTGLFDASLFINLQRLPELFCGMDRREGEGPTAYPVACSPQAWSVAAVYLLLRSILQINIDNSKREVSFYKPILPEYLERVVIKNLDLGNQMVNLELTRHGKDNMIGVNWNYEGNEWVLKIIK</sequence>
<organism evidence="3 4">
    <name type="scientific">Fulvivirga kasyanovii</name>
    <dbReference type="NCBI Taxonomy" id="396812"/>
    <lineage>
        <taxon>Bacteria</taxon>
        <taxon>Pseudomonadati</taxon>
        <taxon>Bacteroidota</taxon>
        <taxon>Cytophagia</taxon>
        <taxon>Cytophagales</taxon>
        <taxon>Fulvivirgaceae</taxon>
        <taxon>Fulvivirga</taxon>
    </lineage>
</organism>